<dbReference type="PRINTS" id="PR00039">
    <property type="entry name" value="HTHLYSR"/>
</dbReference>
<proteinExistence type="inferred from homology"/>
<dbReference type="SUPFAM" id="SSF53850">
    <property type="entry name" value="Periplasmic binding protein-like II"/>
    <property type="match status" value="1"/>
</dbReference>
<dbReference type="InterPro" id="IPR036388">
    <property type="entry name" value="WH-like_DNA-bd_sf"/>
</dbReference>
<dbReference type="GO" id="GO:0003700">
    <property type="term" value="F:DNA-binding transcription factor activity"/>
    <property type="evidence" value="ECO:0007669"/>
    <property type="project" value="UniProtKB-UniRule"/>
</dbReference>
<dbReference type="HOGENOM" id="CLU_063829_0_0_6"/>
<evidence type="ECO:0000256" key="1">
    <source>
        <dbReference type="ARBA" id="ARBA00009437"/>
    </source>
</evidence>
<protein>
    <recommendedName>
        <fullName evidence="5">HTH-type transcriptional regulator ArgP</fullName>
    </recommendedName>
</protein>
<gene>
    <name evidence="5" type="primary">argP</name>
    <name evidence="7" type="ordered locus">ASA_3761</name>
</gene>
<evidence type="ECO:0000313" key="8">
    <source>
        <dbReference type="Proteomes" id="UP000000225"/>
    </source>
</evidence>
<evidence type="ECO:0000313" key="7">
    <source>
        <dbReference type="EMBL" id="ABO91722.1"/>
    </source>
</evidence>
<reference evidence="8" key="1">
    <citation type="journal article" date="2008" name="BMC Genomics">
        <title>The genome of Aeromonas salmonicida subsp. salmonicida A449: insights into the evolution of a fish pathogen.</title>
        <authorList>
            <person name="Reith M.E."/>
            <person name="Singh R.K."/>
            <person name="Curtis B."/>
            <person name="Boyd J.M."/>
            <person name="Bouevitch A."/>
            <person name="Kimball J."/>
            <person name="Munholland J."/>
            <person name="Murphy C."/>
            <person name="Sarty D."/>
            <person name="Williams J."/>
            <person name="Nash J.H."/>
            <person name="Johnson S.C."/>
            <person name="Brown L.L."/>
        </authorList>
    </citation>
    <scope>NUCLEOTIDE SEQUENCE [LARGE SCALE GENOMIC DNA]</scope>
    <source>
        <strain evidence="8">A449</strain>
    </source>
</reference>
<dbReference type="Gene3D" id="1.10.10.10">
    <property type="entry name" value="Winged helix-like DNA-binding domain superfamily/Winged helix DNA-binding domain"/>
    <property type="match status" value="1"/>
</dbReference>
<dbReference type="InterPro" id="IPR000847">
    <property type="entry name" value="LysR_HTH_N"/>
</dbReference>
<keyword evidence="4 5" id="KW-0804">Transcription</keyword>
<dbReference type="STRING" id="29491.GCA_000820065_04245"/>
<dbReference type="NCBIfam" id="TIGR03298">
    <property type="entry name" value="argP"/>
    <property type="match status" value="1"/>
</dbReference>
<dbReference type="NCBIfam" id="NF009888">
    <property type="entry name" value="PRK13348.1"/>
    <property type="match status" value="1"/>
</dbReference>
<evidence type="ECO:0000259" key="6">
    <source>
        <dbReference type="PROSITE" id="PS50931"/>
    </source>
</evidence>
<dbReference type="CDD" id="cd08428">
    <property type="entry name" value="PBP2_IciA_ArgP"/>
    <property type="match status" value="1"/>
</dbReference>
<dbReference type="Gene3D" id="3.40.190.290">
    <property type="match status" value="1"/>
</dbReference>
<dbReference type="InterPro" id="IPR050176">
    <property type="entry name" value="LTTR"/>
</dbReference>
<dbReference type="PANTHER" id="PTHR30579:SF2">
    <property type="entry name" value="HTH-TYPE TRANSCRIPTIONAL REGULATOR ARGP"/>
    <property type="match status" value="1"/>
</dbReference>
<dbReference type="GO" id="GO:0003677">
    <property type="term" value="F:DNA binding"/>
    <property type="evidence" value="ECO:0007669"/>
    <property type="project" value="UniProtKB-UniRule"/>
</dbReference>
<keyword evidence="3 5" id="KW-0238">DNA-binding</keyword>
<evidence type="ECO:0000256" key="5">
    <source>
        <dbReference type="HAMAP-Rule" id="MF_00513"/>
    </source>
</evidence>
<dbReference type="HAMAP" id="MF_00513">
    <property type="entry name" value="HTH_type_ArgP"/>
    <property type="match status" value="1"/>
</dbReference>
<feature type="domain" description="HTH lysR-type" evidence="6">
    <location>
        <begin position="6"/>
        <end position="62"/>
    </location>
</feature>
<keyword evidence="2 5" id="KW-0805">Transcription regulation</keyword>
<organism evidence="7 8">
    <name type="scientific">Aeromonas salmonicida (strain A449)</name>
    <dbReference type="NCBI Taxonomy" id="382245"/>
    <lineage>
        <taxon>Bacteria</taxon>
        <taxon>Pseudomonadati</taxon>
        <taxon>Pseudomonadota</taxon>
        <taxon>Gammaproteobacteria</taxon>
        <taxon>Aeromonadales</taxon>
        <taxon>Aeromonadaceae</taxon>
        <taxon>Aeromonas</taxon>
    </lineage>
</organism>
<dbReference type="EMBL" id="CP000644">
    <property type="protein sequence ID" value="ABO91722.1"/>
    <property type="molecule type" value="Genomic_DNA"/>
</dbReference>
<dbReference type="PANTHER" id="PTHR30579">
    <property type="entry name" value="TRANSCRIPTIONAL REGULATOR"/>
    <property type="match status" value="1"/>
</dbReference>
<evidence type="ECO:0000256" key="4">
    <source>
        <dbReference type="ARBA" id="ARBA00023163"/>
    </source>
</evidence>
<dbReference type="InterPro" id="IPR023490">
    <property type="entry name" value="ArgP_gammaproteobact"/>
</dbReference>
<comment type="subunit">
    <text evidence="5">Homodimer.</text>
</comment>
<dbReference type="AlphaFoldDB" id="A4SS50"/>
<accession>A4SS50</accession>
<dbReference type="PROSITE" id="PS50931">
    <property type="entry name" value="HTH_LYSR"/>
    <property type="match status" value="1"/>
</dbReference>
<comment type="similarity">
    <text evidence="1 5">Belongs to the LysR transcriptional regulatory family.</text>
</comment>
<dbReference type="Proteomes" id="UP000000225">
    <property type="component" value="Chromosome"/>
</dbReference>
<sequence>MLMKALDYKLLLALDAVMQEQNFERAAQRLHITQSAISQRIKQLEQQFAEPLLIRSQPLQATPLGQKLLAHYRQVRQLELELAGEIAPDEPQAPIRVSIAVNADSLATWFLPALAPLLEQHPIELNLLVDDECRTLDRVREGQAFGAVSLHGQPLAGCCVDELGEMRYLLTASPAFVARHFPAGLTPAALAKTPAVAFDQRDDMHVSFMARHFGLEPGGYPCHTVRSSEAFVAMAEQGLAYCLIPELQIRQQLAQGILLDLSPSHHLIEPLYWHRWVLERGLHKQISQRLISEGRRALQPG</sequence>
<dbReference type="NCBIfam" id="NF002964">
    <property type="entry name" value="PRK03635.1"/>
    <property type="match status" value="1"/>
</dbReference>
<comment type="function">
    <text evidence="5">Controls the transcription of genes involved in arginine and lysine metabolism.</text>
</comment>
<dbReference type="Pfam" id="PF00126">
    <property type="entry name" value="HTH_1"/>
    <property type="match status" value="1"/>
</dbReference>
<dbReference type="InterPro" id="IPR017685">
    <property type="entry name" value="ArgP"/>
</dbReference>
<dbReference type="KEGG" id="asa:ASA_3761"/>
<evidence type="ECO:0000256" key="3">
    <source>
        <dbReference type="ARBA" id="ARBA00023125"/>
    </source>
</evidence>
<name>A4SS50_AERS4</name>
<dbReference type="InterPro" id="IPR036390">
    <property type="entry name" value="WH_DNA-bd_sf"/>
</dbReference>
<evidence type="ECO:0000256" key="2">
    <source>
        <dbReference type="ARBA" id="ARBA00023015"/>
    </source>
</evidence>
<dbReference type="SUPFAM" id="SSF46785">
    <property type="entry name" value="Winged helix' DNA-binding domain"/>
    <property type="match status" value="1"/>
</dbReference>
<dbReference type="eggNOG" id="COG0583">
    <property type="taxonomic scope" value="Bacteria"/>
</dbReference>
<dbReference type="InterPro" id="IPR005119">
    <property type="entry name" value="LysR_subst-bd"/>
</dbReference>
<dbReference type="Pfam" id="PF03466">
    <property type="entry name" value="LysR_substrate"/>
    <property type="match status" value="1"/>
</dbReference>